<gene>
    <name evidence="9" type="ORF">RGD00_11870</name>
</gene>
<proteinExistence type="predicted"/>
<keyword evidence="2" id="KW-0813">Transport</keyword>
<protein>
    <submittedName>
        <fullName evidence="9">ABC transporter permease</fullName>
    </submittedName>
</protein>
<dbReference type="EMBL" id="JAVKPH010000012">
    <property type="protein sequence ID" value="MDR5653306.1"/>
    <property type="molecule type" value="Genomic_DNA"/>
</dbReference>
<comment type="caution">
    <text evidence="9">The sequence shown here is derived from an EMBL/GenBank/DDBJ whole genome shotgun (WGS) entry which is preliminary data.</text>
</comment>
<dbReference type="Proteomes" id="UP001247754">
    <property type="component" value="Unassembled WGS sequence"/>
</dbReference>
<keyword evidence="7 8" id="KW-0472">Membrane</keyword>
<keyword evidence="3" id="KW-1003">Cell membrane</keyword>
<feature type="transmembrane region" description="Helical" evidence="8">
    <location>
        <begin position="272"/>
        <end position="291"/>
    </location>
</feature>
<feature type="transmembrane region" description="Helical" evidence="8">
    <location>
        <begin position="160"/>
        <end position="183"/>
    </location>
</feature>
<feature type="transmembrane region" description="Helical" evidence="8">
    <location>
        <begin position="121"/>
        <end position="140"/>
    </location>
</feature>
<dbReference type="PANTHER" id="PTHR32196:SF21">
    <property type="entry name" value="ABC TRANSPORTER PERMEASE PROTEIN YPHD-RELATED"/>
    <property type="match status" value="1"/>
</dbReference>
<evidence type="ECO:0000313" key="9">
    <source>
        <dbReference type="EMBL" id="MDR5653306.1"/>
    </source>
</evidence>
<dbReference type="Pfam" id="PF02653">
    <property type="entry name" value="BPD_transp_2"/>
    <property type="match status" value="1"/>
</dbReference>
<keyword evidence="10" id="KW-1185">Reference proteome</keyword>
<accession>A0ABU1F8V2</accession>
<keyword evidence="6 8" id="KW-1133">Transmembrane helix</keyword>
<keyword evidence="5 8" id="KW-0812">Transmembrane</keyword>
<dbReference type="RefSeq" id="WP_310457544.1">
    <property type="nucleotide sequence ID" value="NZ_JAVKPH010000012.1"/>
</dbReference>
<evidence type="ECO:0000256" key="7">
    <source>
        <dbReference type="ARBA" id="ARBA00023136"/>
    </source>
</evidence>
<name>A0ABU1F8V2_9RHOB</name>
<organism evidence="9 10">
    <name type="scientific">Ruixingdingia sedimenti</name>
    <dbReference type="NCBI Taxonomy" id="3073604"/>
    <lineage>
        <taxon>Bacteria</taxon>
        <taxon>Pseudomonadati</taxon>
        <taxon>Pseudomonadota</taxon>
        <taxon>Alphaproteobacteria</taxon>
        <taxon>Rhodobacterales</taxon>
        <taxon>Paracoccaceae</taxon>
        <taxon>Ruixingdingia</taxon>
    </lineage>
</organism>
<evidence type="ECO:0000256" key="5">
    <source>
        <dbReference type="ARBA" id="ARBA00022692"/>
    </source>
</evidence>
<evidence type="ECO:0000256" key="4">
    <source>
        <dbReference type="ARBA" id="ARBA00022519"/>
    </source>
</evidence>
<evidence type="ECO:0000256" key="6">
    <source>
        <dbReference type="ARBA" id="ARBA00022989"/>
    </source>
</evidence>
<feature type="transmembrane region" description="Helical" evidence="8">
    <location>
        <begin position="41"/>
        <end position="62"/>
    </location>
</feature>
<dbReference type="InterPro" id="IPR001851">
    <property type="entry name" value="ABC_transp_permease"/>
</dbReference>
<feature type="transmembrane region" description="Helical" evidence="8">
    <location>
        <begin position="15"/>
        <end position="35"/>
    </location>
</feature>
<dbReference type="PANTHER" id="PTHR32196">
    <property type="entry name" value="ABC TRANSPORTER PERMEASE PROTEIN YPHD-RELATED-RELATED"/>
    <property type="match status" value="1"/>
</dbReference>
<feature type="transmembrane region" description="Helical" evidence="8">
    <location>
        <begin position="212"/>
        <end position="235"/>
    </location>
</feature>
<keyword evidence="4" id="KW-0997">Cell inner membrane</keyword>
<comment type="subcellular location">
    <subcellularLocation>
        <location evidence="1">Cell membrane</location>
        <topology evidence="1">Multi-pass membrane protein</topology>
    </subcellularLocation>
</comment>
<evidence type="ECO:0000256" key="1">
    <source>
        <dbReference type="ARBA" id="ARBA00004651"/>
    </source>
</evidence>
<reference evidence="9 10" key="1">
    <citation type="submission" date="2023-09" db="EMBL/GenBank/DDBJ databases">
        <title>Xinfangfangia sedmenti sp. nov., isolated the sedment.</title>
        <authorList>
            <person name="Xu L."/>
        </authorList>
    </citation>
    <scope>NUCLEOTIDE SEQUENCE [LARGE SCALE GENOMIC DNA]</scope>
    <source>
        <strain evidence="9 10">LG-4</strain>
    </source>
</reference>
<evidence type="ECO:0000313" key="10">
    <source>
        <dbReference type="Proteomes" id="UP001247754"/>
    </source>
</evidence>
<evidence type="ECO:0000256" key="8">
    <source>
        <dbReference type="SAM" id="Phobius"/>
    </source>
</evidence>
<feature type="transmembrane region" description="Helical" evidence="8">
    <location>
        <begin position="247"/>
        <end position="265"/>
    </location>
</feature>
<evidence type="ECO:0000256" key="2">
    <source>
        <dbReference type="ARBA" id="ARBA00022448"/>
    </source>
</evidence>
<evidence type="ECO:0000256" key="3">
    <source>
        <dbReference type="ARBA" id="ARBA00022475"/>
    </source>
</evidence>
<feature type="transmembrane region" description="Helical" evidence="8">
    <location>
        <begin position="95"/>
        <end position="114"/>
    </location>
</feature>
<dbReference type="CDD" id="cd06579">
    <property type="entry name" value="TM_PBP1_transp_AraH_like"/>
    <property type="match status" value="1"/>
</dbReference>
<sequence length="327" mass="34131">MAKSSSGRIIDQQKIIFALAVVLCLVFAFTLPGFATASNALSLLQAVATIGVLGIGMAIVIIGRGIDLSQIAVLVMPPAWMMYQIQAGVPMAEAAAYAGLAAIALGVLNGWLVAYVEVPAIFATLATGTLMYGTMQYLAVSNDVIPLPKRLEGFIALVQGGTFGIPNIVLFLLLVALVCWLFLRFTVWGRYVYAIGDNPMAARATGVPSRPILVLQYVISALAAFAAGVVLSASVESVNTRLFNSTMIYDVILVVVLGGVGLGGGKGSVSNVLVGTILIGIMTNGMTILNLSIEVQSLIKAGILLAAIIADSMLNPRDELTSQQGDI</sequence>